<proteinExistence type="predicted"/>
<dbReference type="Proteomes" id="UP000441336">
    <property type="component" value="Unassembled WGS sequence"/>
</dbReference>
<dbReference type="AlphaFoldDB" id="A0A7K1TBN6"/>
<evidence type="ECO:0000256" key="1">
    <source>
        <dbReference type="SAM" id="SignalP"/>
    </source>
</evidence>
<accession>A0A7K1TBN6</accession>
<gene>
    <name evidence="2" type="ORF">GO988_05690</name>
</gene>
<reference evidence="2 3" key="1">
    <citation type="submission" date="2019-12" db="EMBL/GenBank/DDBJ databases">
        <title>Hymenobacter sp. HMF4947 Genome sequencing and assembly.</title>
        <authorList>
            <person name="Kang H."/>
            <person name="Cha I."/>
            <person name="Kim H."/>
            <person name="Joh K."/>
        </authorList>
    </citation>
    <scope>NUCLEOTIDE SEQUENCE [LARGE SCALE GENOMIC DNA]</scope>
    <source>
        <strain evidence="2 3">HMF4947</strain>
    </source>
</reference>
<feature type="signal peptide" evidence="1">
    <location>
        <begin position="1"/>
        <end position="30"/>
    </location>
</feature>
<dbReference type="EMBL" id="WQKZ01000001">
    <property type="protein sequence ID" value="MVN75814.1"/>
    <property type="molecule type" value="Genomic_DNA"/>
</dbReference>
<keyword evidence="1" id="KW-0732">Signal</keyword>
<name>A0A7K1TBN6_9BACT</name>
<comment type="caution">
    <text evidence="2">The sequence shown here is derived from an EMBL/GenBank/DDBJ whole genome shotgun (WGS) entry which is preliminary data.</text>
</comment>
<sequence length="142" mass="15120">MVPSTFLFQAAGRLASALGASLLLASCGHALPNIPGFAAAAWRADPYACRGQRVALLPPLLAARATLYEARADDVTALLGQPDEEELQVQTEKVYYYYLTPGTQCGPRHPRSGAPRLTLHFGPLGTVTEFMVDPVPTPTAAQ</sequence>
<organism evidence="2 3">
    <name type="scientific">Hymenobacter ginkgonis</name>
    <dbReference type="NCBI Taxonomy" id="2682976"/>
    <lineage>
        <taxon>Bacteria</taxon>
        <taxon>Pseudomonadati</taxon>
        <taxon>Bacteroidota</taxon>
        <taxon>Cytophagia</taxon>
        <taxon>Cytophagales</taxon>
        <taxon>Hymenobacteraceae</taxon>
        <taxon>Hymenobacter</taxon>
    </lineage>
</organism>
<evidence type="ECO:0008006" key="4">
    <source>
        <dbReference type="Google" id="ProtNLM"/>
    </source>
</evidence>
<feature type="chain" id="PRO_5029763270" description="Outer membrane protein assembly factor BamE" evidence="1">
    <location>
        <begin position="31"/>
        <end position="142"/>
    </location>
</feature>
<protein>
    <recommendedName>
        <fullName evidence="4">Outer membrane protein assembly factor BamE</fullName>
    </recommendedName>
</protein>
<dbReference type="RefSeq" id="WP_157562583.1">
    <property type="nucleotide sequence ID" value="NZ_WQKZ01000001.1"/>
</dbReference>
<evidence type="ECO:0000313" key="2">
    <source>
        <dbReference type="EMBL" id="MVN75814.1"/>
    </source>
</evidence>
<keyword evidence="3" id="KW-1185">Reference proteome</keyword>
<evidence type="ECO:0000313" key="3">
    <source>
        <dbReference type="Proteomes" id="UP000441336"/>
    </source>
</evidence>